<dbReference type="Proteomes" id="UP000799444">
    <property type="component" value="Unassembled WGS sequence"/>
</dbReference>
<evidence type="ECO:0000313" key="3">
    <source>
        <dbReference type="EMBL" id="KAF2736693.1"/>
    </source>
</evidence>
<proteinExistence type="predicted"/>
<dbReference type="Gene3D" id="4.10.240.10">
    <property type="entry name" value="Zn(2)-C6 fungal-type DNA-binding domain"/>
    <property type="match status" value="1"/>
</dbReference>
<evidence type="ECO:0000256" key="1">
    <source>
        <dbReference type="ARBA" id="ARBA00023242"/>
    </source>
</evidence>
<dbReference type="AlphaFoldDB" id="A0A9P4V4X7"/>
<dbReference type="Pfam" id="PF00172">
    <property type="entry name" value="Zn_clus"/>
    <property type="match status" value="1"/>
</dbReference>
<keyword evidence="1" id="KW-0539">Nucleus</keyword>
<dbReference type="GO" id="GO:0000981">
    <property type="term" value="F:DNA-binding transcription factor activity, RNA polymerase II-specific"/>
    <property type="evidence" value="ECO:0007669"/>
    <property type="project" value="InterPro"/>
</dbReference>
<evidence type="ECO:0000313" key="4">
    <source>
        <dbReference type="Proteomes" id="UP000799444"/>
    </source>
</evidence>
<dbReference type="PROSITE" id="PS50048">
    <property type="entry name" value="ZN2_CY6_FUNGAL_2"/>
    <property type="match status" value="1"/>
</dbReference>
<gene>
    <name evidence="3" type="ORF">EJ04DRAFT_575116</name>
</gene>
<dbReference type="CDD" id="cd00067">
    <property type="entry name" value="GAL4"/>
    <property type="match status" value="1"/>
</dbReference>
<dbReference type="InterPro" id="IPR001138">
    <property type="entry name" value="Zn2Cys6_DnaBD"/>
</dbReference>
<dbReference type="PANTHER" id="PTHR38791:SF1">
    <property type="entry name" value="TRANSCRIPTION FACTOR, PUTATIVE-RELATED"/>
    <property type="match status" value="1"/>
</dbReference>
<protein>
    <recommendedName>
        <fullName evidence="2">Zn(2)-C6 fungal-type domain-containing protein</fullName>
    </recommendedName>
</protein>
<dbReference type="GO" id="GO:0008270">
    <property type="term" value="F:zinc ion binding"/>
    <property type="evidence" value="ECO:0007669"/>
    <property type="project" value="InterPro"/>
</dbReference>
<sequence length="547" mass="61582">MAYPRKPSTSCEECRKRRTKCDKSRPSCRTCIRKKRPCGYRELEDFMFFDESERIIAKSKSSVIVSQRPPPTPVTATVLSQDLNELALNFFVSNYVGSDSTTSQFDFLPSLYSREGFASSGLQESIKAVGLAGYAKSTHRDDLIVTATKSYVSAIRKISDALANPHLAHRDSTLSSILLMGTYEVMLLPNTSGLSNLKKHLDGAISLANMRLGRQKRSETEMKMTRSLVQSVIMNSWIQNIPLPPGFHALQRQTMTQASPPTTHGKFLEHLVDLIDFRHAMNDQTYTTPNAVIYEAVRIDKRLATFLDDMPLDSCYQNVHAPGEDRELTYNESYHVYPSNIAAHIWNSIRASRLRLHRIIIMKSLELLASSSQSELASLAEQKANSESLVRHMARDICASVPQLAGYLEKLKSYTKYNIVRPNPESLEPTPHFLYDRGQLKQAPAFLLSPVQEKLYFASSHTSAAVSGPRRASLYNILYMLYALRPVSILPTDMLRWVEQRVQWIEGKVDADDLALLKAMLQNKPQHGPAWVAANLQPVVRESQGTT</sequence>
<dbReference type="SMART" id="SM00066">
    <property type="entry name" value="GAL4"/>
    <property type="match status" value="1"/>
</dbReference>
<feature type="domain" description="Zn(2)-C6 fungal-type" evidence="2">
    <location>
        <begin position="10"/>
        <end position="40"/>
    </location>
</feature>
<dbReference type="OrthoDB" id="4220372at2759"/>
<reference evidence="3" key="1">
    <citation type="journal article" date="2020" name="Stud. Mycol.">
        <title>101 Dothideomycetes genomes: a test case for predicting lifestyles and emergence of pathogens.</title>
        <authorList>
            <person name="Haridas S."/>
            <person name="Albert R."/>
            <person name="Binder M."/>
            <person name="Bloem J."/>
            <person name="Labutti K."/>
            <person name="Salamov A."/>
            <person name="Andreopoulos B."/>
            <person name="Baker S."/>
            <person name="Barry K."/>
            <person name="Bills G."/>
            <person name="Bluhm B."/>
            <person name="Cannon C."/>
            <person name="Castanera R."/>
            <person name="Culley D."/>
            <person name="Daum C."/>
            <person name="Ezra D."/>
            <person name="Gonzalez J."/>
            <person name="Henrissat B."/>
            <person name="Kuo A."/>
            <person name="Liang C."/>
            <person name="Lipzen A."/>
            <person name="Lutzoni F."/>
            <person name="Magnuson J."/>
            <person name="Mondo S."/>
            <person name="Nolan M."/>
            <person name="Ohm R."/>
            <person name="Pangilinan J."/>
            <person name="Park H.-J."/>
            <person name="Ramirez L."/>
            <person name="Alfaro M."/>
            <person name="Sun H."/>
            <person name="Tritt A."/>
            <person name="Yoshinaga Y."/>
            <person name="Zwiers L.-H."/>
            <person name="Turgeon B."/>
            <person name="Goodwin S."/>
            <person name="Spatafora J."/>
            <person name="Crous P."/>
            <person name="Grigoriev I."/>
        </authorList>
    </citation>
    <scope>NUCLEOTIDE SEQUENCE</scope>
    <source>
        <strain evidence="3">CBS 125425</strain>
    </source>
</reference>
<dbReference type="Pfam" id="PF11951">
    <property type="entry name" value="Fungal_trans_2"/>
    <property type="match status" value="1"/>
</dbReference>
<dbReference type="InterPro" id="IPR021858">
    <property type="entry name" value="Fun_TF"/>
</dbReference>
<dbReference type="InterPro" id="IPR036864">
    <property type="entry name" value="Zn2-C6_fun-type_DNA-bd_sf"/>
</dbReference>
<dbReference type="InterPro" id="IPR053175">
    <property type="entry name" value="DHMBA_Reg_Transcription_Factor"/>
</dbReference>
<dbReference type="PANTHER" id="PTHR38791">
    <property type="entry name" value="ZN(II)2CYS6 TRANSCRIPTION FACTOR (EUROFUNG)-RELATED-RELATED"/>
    <property type="match status" value="1"/>
</dbReference>
<name>A0A9P4V4X7_9PLEO</name>
<dbReference type="EMBL" id="ML996122">
    <property type="protein sequence ID" value="KAF2736693.1"/>
    <property type="molecule type" value="Genomic_DNA"/>
</dbReference>
<comment type="caution">
    <text evidence="3">The sequence shown here is derived from an EMBL/GenBank/DDBJ whole genome shotgun (WGS) entry which is preliminary data.</text>
</comment>
<organism evidence="3 4">
    <name type="scientific">Polyplosphaeria fusca</name>
    <dbReference type="NCBI Taxonomy" id="682080"/>
    <lineage>
        <taxon>Eukaryota</taxon>
        <taxon>Fungi</taxon>
        <taxon>Dikarya</taxon>
        <taxon>Ascomycota</taxon>
        <taxon>Pezizomycotina</taxon>
        <taxon>Dothideomycetes</taxon>
        <taxon>Pleosporomycetidae</taxon>
        <taxon>Pleosporales</taxon>
        <taxon>Tetraplosphaeriaceae</taxon>
        <taxon>Polyplosphaeria</taxon>
    </lineage>
</organism>
<dbReference type="SUPFAM" id="SSF57701">
    <property type="entry name" value="Zn2/Cys6 DNA-binding domain"/>
    <property type="match status" value="1"/>
</dbReference>
<accession>A0A9P4V4X7</accession>
<dbReference type="PROSITE" id="PS00463">
    <property type="entry name" value="ZN2_CY6_FUNGAL_1"/>
    <property type="match status" value="1"/>
</dbReference>
<evidence type="ECO:0000259" key="2">
    <source>
        <dbReference type="PROSITE" id="PS50048"/>
    </source>
</evidence>
<keyword evidence="4" id="KW-1185">Reference proteome</keyword>